<dbReference type="OrthoDB" id="467741at2"/>
<dbReference type="InterPro" id="IPR012869">
    <property type="entry name" value="RHH_5"/>
</dbReference>
<evidence type="ECO:0000313" key="2">
    <source>
        <dbReference type="EMBL" id="RXK61439.1"/>
    </source>
</evidence>
<gene>
    <name evidence="2" type="ORF">ESA94_00010</name>
</gene>
<dbReference type="SUPFAM" id="SSF47598">
    <property type="entry name" value="Ribbon-helix-helix"/>
    <property type="match status" value="1"/>
</dbReference>
<dbReference type="Gene3D" id="1.10.1220.10">
    <property type="entry name" value="Met repressor-like"/>
    <property type="match status" value="1"/>
</dbReference>
<keyword evidence="3" id="KW-1185">Reference proteome</keyword>
<accession>A0A4Q1CLH8</accession>
<dbReference type="RefSeq" id="WP_129128812.1">
    <property type="nucleotide sequence ID" value="NZ_SDHW01000001.1"/>
</dbReference>
<feature type="domain" description="CopG-like ribbon-helix-helix" evidence="1">
    <location>
        <begin position="16"/>
        <end position="47"/>
    </location>
</feature>
<organism evidence="2 3">
    <name type="scientific">Lacibacter luteus</name>
    <dbReference type="NCBI Taxonomy" id="2508719"/>
    <lineage>
        <taxon>Bacteria</taxon>
        <taxon>Pseudomonadati</taxon>
        <taxon>Bacteroidota</taxon>
        <taxon>Chitinophagia</taxon>
        <taxon>Chitinophagales</taxon>
        <taxon>Chitinophagaceae</taxon>
        <taxon>Lacibacter</taxon>
    </lineage>
</organism>
<protein>
    <submittedName>
        <fullName evidence="2">CopG family transcriptional regulator</fullName>
    </submittedName>
</protein>
<dbReference type="AlphaFoldDB" id="A0A4Q1CLH8"/>
<evidence type="ECO:0000259" key="1">
    <source>
        <dbReference type="Pfam" id="PF07878"/>
    </source>
</evidence>
<name>A0A4Q1CLH8_9BACT</name>
<comment type="caution">
    <text evidence="2">The sequence shown here is derived from an EMBL/GenBank/DDBJ whole genome shotgun (WGS) entry which is preliminary data.</text>
</comment>
<reference evidence="2 3" key="1">
    <citation type="submission" date="2019-01" db="EMBL/GenBank/DDBJ databases">
        <title>Lacibacter sp. strain TTM-7.</title>
        <authorList>
            <person name="Chen W.-M."/>
        </authorList>
    </citation>
    <scope>NUCLEOTIDE SEQUENCE [LARGE SCALE GENOMIC DNA]</scope>
    <source>
        <strain evidence="2 3">TTM-7</strain>
    </source>
</reference>
<sequence>MKDSKTESITFRTTKELKESLQALAEKESRTLSNMIEMLLEQAVKSSKKKA</sequence>
<dbReference type="Pfam" id="PF07878">
    <property type="entry name" value="RHH_5"/>
    <property type="match status" value="1"/>
</dbReference>
<evidence type="ECO:0000313" key="3">
    <source>
        <dbReference type="Proteomes" id="UP000290204"/>
    </source>
</evidence>
<dbReference type="InterPro" id="IPR010985">
    <property type="entry name" value="Ribbon_hlx_hlx"/>
</dbReference>
<dbReference type="InterPro" id="IPR013321">
    <property type="entry name" value="Arc_rbn_hlx_hlx"/>
</dbReference>
<dbReference type="Proteomes" id="UP000290204">
    <property type="component" value="Unassembled WGS sequence"/>
</dbReference>
<proteinExistence type="predicted"/>
<dbReference type="EMBL" id="SDHW01000001">
    <property type="protein sequence ID" value="RXK61439.1"/>
    <property type="molecule type" value="Genomic_DNA"/>
</dbReference>
<dbReference type="GO" id="GO:0006355">
    <property type="term" value="P:regulation of DNA-templated transcription"/>
    <property type="evidence" value="ECO:0007669"/>
    <property type="project" value="InterPro"/>
</dbReference>